<evidence type="ECO:0000313" key="2">
    <source>
        <dbReference type="Proteomes" id="UP000740926"/>
    </source>
</evidence>
<dbReference type="InterPro" id="IPR035959">
    <property type="entry name" value="RutC-like_sf"/>
</dbReference>
<gene>
    <name evidence="1" type="ORF">G6F50_017379</name>
</gene>
<name>A0A9P7C0V9_9FUNG</name>
<dbReference type="Gene3D" id="3.30.1330.40">
    <property type="entry name" value="RutC-like"/>
    <property type="match status" value="1"/>
</dbReference>
<reference evidence="1 2" key="1">
    <citation type="journal article" date="2020" name="Microb. Genom.">
        <title>Genetic diversity of clinical and environmental Mucorales isolates obtained from an investigation of mucormycosis cases among solid organ transplant recipients.</title>
        <authorList>
            <person name="Nguyen M.H."/>
            <person name="Kaul D."/>
            <person name="Muto C."/>
            <person name="Cheng S.J."/>
            <person name="Richter R.A."/>
            <person name="Bruno V.M."/>
            <person name="Liu G."/>
            <person name="Beyhan S."/>
            <person name="Sundermann A.J."/>
            <person name="Mounaud S."/>
            <person name="Pasculle A.W."/>
            <person name="Nierman W.C."/>
            <person name="Driscoll E."/>
            <person name="Cumbie R."/>
            <person name="Clancy C.J."/>
            <person name="Dupont C.L."/>
        </authorList>
    </citation>
    <scope>NUCLEOTIDE SEQUENCE [LARGE SCALE GENOMIC DNA]</scope>
    <source>
        <strain evidence="1 2">GL24</strain>
    </source>
</reference>
<comment type="caution">
    <text evidence="1">The sequence shown here is derived from an EMBL/GenBank/DDBJ whole genome shotgun (WGS) entry which is preliminary data.</text>
</comment>
<dbReference type="GO" id="GO:0019239">
    <property type="term" value="F:deaminase activity"/>
    <property type="evidence" value="ECO:0007669"/>
    <property type="project" value="TreeGrafter"/>
</dbReference>
<organism evidence="1 2">
    <name type="scientific">Rhizopus delemar</name>
    <dbReference type="NCBI Taxonomy" id="936053"/>
    <lineage>
        <taxon>Eukaryota</taxon>
        <taxon>Fungi</taxon>
        <taxon>Fungi incertae sedis</taxon>
        <taxon>Mucoromycota</taxon>
        <taxon>Mucoromycotina</taxon>
        <taxon>Mucoromycetes</taxon>
        <taxon>Mucorales</taxon>
        <taxon>Mucorineae</taxon>
        <taxon>Rhizopodaceae</taxon>
        <taxon>Rhizopus</taxon>
    </lineage>
</organism>
<dbReference type="PANTHER" id="PTHR11803">
    <property type="entry name" value="2-IMINOBUTANOATE/2-IMINOPROPANOATE DEAMINASE RIDA"/>
    <property type="match status" value="1"/>
</dbReference>
<sequence>MQATLRQGGAGFKDVVRVTIYVRDYRPEMLPALRRVRDKYIAGGTPAPASALIGVAALFHPDVLVEADAVAVVPPTVQAR</sequence>
<dbReference type="InterPro" id="IPR006175">
    <property type="entry name" value="YjgF/YER057c/UK114"/>
</dbReference>
<accession>A0A9P7C0V9</accession>
<dbReference type="Pfam" id="PF01042">
    <property type="entry name" value="Ribonuc_L-PSP"/>
    <property type="match status" value="1"/>
</dbReference>
<dbReference type="CDD" id="cd00448">
    <property type="entry name" value="YjgF_YER057c_UK114_family"/>
    <property type="match status" value="1"/>
</dbReference>
<dbReference type="GO" id="GO:0005829">
    <property type="term" value="C:cytosol"/>
    <property type="evidence" value="ECO:0007669"/>
    <property type="project" value="TreeGrafter"/>
</dbReference>
<keyword evidence="2" id="KW-1185">Reference proteome</keyword>
<dbReference type="Proteomes" id="UP000740926">
    <property type="component" value="Unassembled WGS sequence"/>
</dbReference>
<evidence type="ECO:0000313" key="1">
    <source>
        <dbReference type="EMBL" id="KAG1530347.1"/>
    </source>
</evidence>
<proteinExistence type="predicted"/>
<protein>
    <submittedName>
        <fullName evidence="1">Uncharacterized protein</fullName>
    </submittedName>
</protein>
<dbReference type="PANTHER" id="PTHR11803:SF39">
    <property type="entry name" value="2-IMINOBUTANOATE_2-IMINOPROPANOATE DEAMINASE"/>
    <property type="match status" value="1"/>
</dbReference>
<dbReference type="SUPFAM" id="SSF55298">
    <property type="entry name" value="YjgF-like"/>
    <property type="match status" value="1"/>
</dbReference>
<dbReference type="EMBL" id="JAANIU010012665">
    <property type="protein sequence ID" value="KAG1530347.1"/>
    <property type="molecule type" value="Genomic_DNA"/>
</dbReference>
<dbReference type="AlphaFoldDB" id="A0A9P7C0V9"/>